<feature type="non-terminal residue" evidence="3">
    <location>
        <position position="284"/>
    </location>
</feature>
<feature type="coiled-coil region" evidence="1">
    <location>
        <begin position="151"/>
        <end position="259"/>
    </location>
</feature>
<dbReference type="PANTHER" id="PTHR10887:SF341">
    <property type="entry name" value="NFX1-TYPE ZINC FINGER-CONTAINING PROTEIN 1"/>
    <property type="match status" value="1"/>
</dbReference>
<organism evidence="3 4">
    <name type="scientific">Haematococcus lacustris</name>
    <name type="common">Green alga</name>
    <name type="synonym">Haematococcus pluvialis</name>
    <dbReference type="NCBI Taxonomy" id="44745"/>
    <lineage>
        <taxon>Eukaryota</taxon>
        <taxon>Viridiplantae</taxon>
        <taxon>Chlorophyta</taxon>
        <taxon>core chlorophytes</taxon>
        <taxon>Chlorophyceae</taxon>
        <taxon>CS clade</taxon>
        <taxon>Chlamydomonadales</taxon>
        <taxon>Haematococcaceae</taxon>
        <taxon>Haematococcus</taxon>
    </lineage>
</organism>
<keyword evidence="1" id="KW-0175">Coiled coil</keyword>
<dbReference type="GO" id="GO:0031048">
    <property type="term" value="P:regulatory ncRNA-mediated heterochromatin formation"/>
    <property type="evidence" value="ECO:0007669"/>
    <property type="project" value="TreeGrafter"/>
</dbReference>
<dbReference type="InterPro" id="IPR041679">
    <property type="entry name" value="DNA2/NAM7-like_C"/>
</dbReference>
<protein>
    <recommendedName>
        <fullName evidence="2">DNA2/NAM7 helicase-like C-terminal domain-containing protein</fullName>
    </recommendedName>
</protein>
<sequence>MRCASDAAQSDIVIVSLVRSNSAGKVGFLKEPERINVLLSRARHGMILIGNADTLRNASSSAAKIHWSRVLTAMEEAGQIHKGLPAVCQRHQRPILPVLDSPAAFLQRSPDGGCSCPTCVELRRVEDEEAAKLKKLQLRALEDDLRHSKESMAAEMEAKKLELALELQKAQAPAQLAAWAAEQEHQAVVDQAAQEERAAAERLRLEADKLAAEEATMEAKLMKEVADQQRQLAEFSARLQQAEAVKQRELQRIENDKRRVVAESASRREVVEGKAQAQLLSATT</sequence>
<dbReference type="Pfam" id="PF13087">
    <property type="entry name" value="AAA_12"/>
    <property type="match status" value="1"/>
</dbReference>
<evidence type="ECO:0000313" key="3">
    <source>
        <dbReference type="EMBL" id="GFH22998.1"/>
    </source>
</evidence>
<evidence type="ECO:0000256" key="1">
    <source>
        <dbReference type="SAM" id="Coils"/>
    </source>
</evidence>
<keyword evidence="4" id="KW-1185">Reference proteome</keyword>
<dbReference type="EMBL" id="BLLF01002170">
    <property type="protein sequence ID" value="GFH22998.1"/>
    <property type="molecule type" value="Genomic_DNA"/>
</dbReference>
<gene>
    <name evidence="3" type="ORF">HaLaN_20542</name>
</gene>
<dbReference type="AlphaFoldDB" id="A0A699ZXJ5"/>
<name>A0A699ZXJ5_HAELA</name>
<accession>A0A699ZXJ5</accession>
<dbReference type="Gene3D" id="3.40.50.300">
    <property type="entry name" value="P-loop containing nucleotide triphosphate hydrolases"/>
    <property type="match status" value="1"/>
</dbReference>
<dbReference type="InterPro" id="IPR045055">
    <property type="entry name" value="DNA2/NAM7-like"/>
</dbReference>
<evidence type="ECO:0000259" key="2">
    <source>
        <dbReference type="Pfam" id="PF13087"/>
    </source>
</evidence>
<feature type="domain" description="DNA2/NAM7 helicase-like C-terminal" evidence="2">
    <location>
        <begin position="9"/>
        <end position="52"/>
    </location>
</feature>
<evidence type="ECO:0000313" key="4">
    <source>
        <dbReference type="Proteomes" id="UP000485058"/>
    </source>
</evidence>
<reference evidence="3 4" key="1">
    <citation type="submission" date="2020-02" db="EMBL/GenBank/DDBJ databases">
        <title>Draft genome sequence of Haematococcus lacustris strain NIES-144.</title>
        <authorList>
            <person name="Morimoto D."/>
            <person name="Nakagawa S."/>
            <person name="Yoshida T."/>
            <person name="Sawayama S."/>
        </authorList>
    </citation>
    <scope>NUCLEOTIDE SEQUENCE [LARGE SCALE GENOMIC DNA]</scope>
    <source>
        <strain evidence="3 4">NIES-144</strain>
    </source>
</reference>
<comment type="caution">
    <text evidence="3">The sequence shown here is derived from an EMBL/GenBank/DDBJ whole genome shotgun (WGS) entry which is preliminary data.</text>
</comment>
<dbReference type="GO" id="GO:0031380">
    <property type="term" value="C:nuclear RNA-directed RNA polymerase complex"/>
    <property type="evidence" value="ECO:0007669"/>
    <property type="project" value="TreeGrafter"/>
</dbReference>
<dbReference type="Proteomes" id="UP000485058">
    <property type="component" value="Unassembled WGS sequence"/>
</dbReference>
<dbReference type="PANTHER" id="PTHR10887">
    <property type="entry name" value="DNA2/NAM7 HELICASE FAMILY"/>
    <property type="match status" value="1"/>
</dbReference>
<feature type="non-terminal residue" evidence="3">
    <location>
        <position position="1"/>
    </location>
</feature>
<dbReference type="InterPro" id="IPR027417">
    <property type="entry name" value="P-loop_NTPase"/>
</dbReference>
<proteinExistence type="predicted"/>